<reference evidence="2 3" key="1">
    <citation type="submission" date="2023-03" db="EMBL/GenBank/DDBJ databases">
        <title>Draft genome sequence of type strain Streptomyces ferralitis JCM 14344.</title>
        <authorList>
            <person name="Klaysubun C."/>
            <person name="Duangmal K."/>
        </authorList>
    </citation>
    <scope>NUCLEOTIDE SEQUENCE [LARGE SCALE GENOMIC DNA]</scope>
    <source>
        <strain evidence="2 3">JCM 14344</strain>
    </source>
</reference>
<name>A0ABT5YZ09_9ACTN</name>
<sequence length="83" mass="9034">MRDALNRLRDEHQTVTRIQGELLALLADIGTAGPGRFRSELDRMSRELTAHLDYEEASLLPVLTEIPFPPTPPAPEAAVSAGA</sequence>
<dbReference type="Pfam" id="PF01814">
    <property type="entry name" value="Hemerythrin"/>
    <property type="match status" value="1"/>
</dbReference>
<dbReference type="InterPro" id="IPR012312">
    <property type="entry name" value="Hemerythrin-like"/>
</dbReference>
<evidence type="ECO:0000313" key="2">
    <source>
        <dbReference type="EMBL" id="MDF2256652.1"/>
    </source>
</evidence>
<feature type="domain" description="Hemerythrin-like" evidence="1">
    <location>
        <begin position="4"/>
        <end position="64"/>
    </location>
</feature>
<evidence type="ECO:0000259" key="1">
    <source>
        <dbReference type="Pfam" id="PF01814"/>
    </source>
</evidence>
<comment type="caution">
    <text evidence="2">The sequence shown here is derived from an EMBL/GenBank/DDBJ whole genome shotgun (WGS) entry which is preliminary data.</text>
</comment>
<accession>A0ABT5YZ09</accession>
<dbReference type="Proteomes" id="UP001220022">
    <property type="component" value="Unassembled WGS sequence"/>
</dbReference>
<dbReference type="RefSeq" id="WP_275813224.1">
    <property type="nucleotide sequence ID" value="NZ_BAAANM010000001.1"/>
</dbReference>
<evidence type="ECO:0000313" key="3">
    <source>
        <dbReference type="Proteomes" id="UP001220022"/>
    </source>
</evidence>
<proteinExistence type="predicted"/>
<organism evidence="2 3">
    <name type="scientific">Streptantibioticus ferralitis</name>
    <dbReference type="NCBI Taxonomy" id="236510"/>
    <lineage>
        <taxon>Bacteria</taxon>
        <taxon>Bacillati</taxon>
        <taxon>Actinomycetota</taxon>
        <taxon>Actinomycetes</taxon>
        <taxon>Kitasatosporales</taxon>
        <taxon>Streptomycetaceae</taxon>
        <taxon>Streptantibioticus</taxon>
    </lineage>
</organism>
<keyword evidence="3" id="KW-1185">Reference proteome</keyword>
<dbReference type="Gene3D" id="1.20.120.520">
    <property type="entry name" value="nmb1532 protein domain like"/>
    <property type="match status" value="1"/>
</dbReference>
<protein>
    <submittedName>
        <fullName evidence="2">Hemerythrin domain-containing protein</fullName>
    </submittedName>
</protein>
<gene>
    <name evidence="2" type="ORF">P2L57_13200</name>
</gene>
<dbReference type="EMBL" id="JARHTQ010000007">
    <property type="protein sequence ID" value="MDF2256652.1"/>
    <property type="molecule type" value="Genomic_DNA"/>
</dbReference>